<comment type="catalytic activity">
    <reaction evidence="1">
        <text>ATP = 3',5'-cyclic AMP + diphosphate</text>
        <dbReference type="Rhea" id="RHEA:15389"/>
        <dbReference type="ChEBI" id="CHEBI:30616"/>
        <dbReference type="ChEBI" id="CHEBI:33019"/>
        <dbReference type="ChEBI" id="CHEBI:58165"/>
        <dbReference type="EC" id="4.6.1.1"/>
    </reaction>
</comment>
<dbReference type="InterPro" id="IPR029787">
    <property type="entry name" value="Nucleotide_cyclase"/>
</dbReference>
<dbReference type="SMART" id="SM00364">
    <property type="entry name" value="LRR_BAC"/>
    <property type="match status" value="11"/>
</dbReference>
<evidence type="ECO:0000256" key="13">
    <source>
        <dbReference type="SAM" id="MobiDB-lite"/>
    </source>
</evidence>
<dbReference type="EMBL" id="JAACJM010000293">
    <property type="protein sequence ID" value="KAF5333017.1"/>
    <property type="molecule type" value="Genomic_DNA"/>
</dbReference>
<evidence type="ECO:0000256" key="11">
    <source>
        <dbReference type="ARBA" id="ARBA00032597"/>
    </source>
</evidence>
<dbReference type="PROSITE" id="PS50125">
    <property type="entry name" value="GUANYLATE_CYCLASE_2"/>
    <property type="match status" value="1"/>
</dbReference>
<feature type="domain" description="Guanylate cyclase" evidence="14">
    <location>
        <begin position="1302"/>
        <end position="1438"/>
    </location>
</feature>
<dbReference type="Proteomes" id="UP000559256">
    <property type="component" value="Unassembled WGS sequence"/>
</dbReference>
<evidence type="ECO:0000256" key="1">
    <source>
        <dbReference type="ARBA" id="ARBA00001593"/>
    </source>
</evidence>
<feature type="domain" description="Ras-associating" evidence="15">
    <location>
        <begin position="243"/>
        <end position="342"/>
    </location>
</feature>
<dbReference type="SUPFAM" id="SSF52075">
    <property type="entry name" value="Outer arm dynein light chain 1"/>
    <property type="match status" value="1"/>
</dbReference>
<dbReference type="InterPro" id="IPR050216">
    <property type="entry name" value="LRR_domain-containing"/>
</dbReference>
<keyword evidence="6" id="KW-0479">Metal-binding</keyword>
<dbReference type="InterPro" id="IPR032675">
    <property type="entry name" value="LRR_dom_sf"/>
</dbReference>
<dbReference type="Pfam" id="PF00481">
    <property type="entry name" value="PP2C"/>
    <property type="match status" value="1"/>
</dbReference>
<dbReference type="PANTHER" id="PTHR48051">
    <property type="match status" value="1"/>
</dbReference>
<evidence type="ECO:0000256" key="4">
    <source>
        <dbReference type="ARBA" id="ARBA00021420"/>
    </source>
</evidence>
<dbReference type="InterPro" id="IPR055414">
    <property type="entry name" value="LRR_R13L4/SHOC2-like"/>
</dbReference>
<dbReference type="Pfam" id="PF00211">
    <property type="entry name" value="Guanylate_cyc"/>
    <property type="match status" value="1"/>
</dbReference>
<dbReference type="SUPFAM" id="SSF81606">
    <property type="entry name" value="PP2C-like"/>
    <property type="match status" value="1"/>
</dbReference>
<comment type="caution">
    <text evidence="17">The sequence shown here is derived from an EMBL/GenBank/DDBJ whole genome shotgun (WGS) entry which is preliminary data.</text>
</comment>
<keyword evidence="18" id="KW-1185">Reference proteome</keyword>
<comment type="similarity">
    <text evidence="2">Belongs to the adenylyl cyclase class-3 family.</text>
</comment>
<dbReference type="SUPFAM" id="SSF55073">
    <property type="entry name" value="Nucleotide cyclase"/>
    <property type="match status" value="1"/>
</dbReference>
<dbReference type="CDD" id="cd17214">
    <property type="entry name" value="RA_CYR1_like"/>
    <property type="match status" value="1"/>
</dbReference>
<feature type="region of interest" description="Disordered" evidence="13">
    <location>
        <begin position="66"/>
        <end position="181"/>
    </location>
</feature>
<evidence type="ECO:0000259" key="16">
    <source>
        <dbReference type="PROSITE" id="PS51746"/>
    </source>
</evidence>
<dbReference type="InterPro" id="IPR000159">
    <property type="entry name" value="RA_dom"/>
</dbReference>
<dbReference type="Pfam" id="PF23010">
    <property type="entry name" value="RA_3"/>
    <property type="match status" value="1"/>
</dbReference>
<sequence length="1671" mass="185691">MKLDTNLDQMDGIVDRNIWTTGANGSISPISGMDSSSHTRSLSNHSNTSYGTLAPILPTDFKDPFTPTTIPPPRSSSLRPNGSTERKISPKTIVPELPHPPISVGLLNDNGKARNSEDAAWAPPESWGVVEGGENHDEATAYSSDDDSGVPPDTPAPVNGKVNGSTNDPVRPVTPPGHREVSVYSKNGVDGMSLLYGSKSTVSVDRMTNASSIGKSSRRRDRSDRDVTSTKGSISSSKLPTSKTYTLRIYRANNTYHVVYCGFQVTVEALMPKLNQKLLANEDNIAHRLYLKENGRERLLGPTERPADIVRRRLEMAGYDLADGMELLGQEGLSFLLKFVYKSQLLGPTEKPLDIDSFEYVNLTGRGLRTIPPVLHQHADQIISLHLSRNPMLDIPLDFIQICSTLSDLVLSHMAMKKVPRSVRACATLNRLDISCNRIADLEEAYLDQISGLKTLLAQNNRMEKLPWYFPRLRSLVSLNISNNKFKEFPTIVCQMENLHDLDISFNMITDLPEEIGQLKNLDLLVMVGNMVSALPDQCSNLVNLRQLDCRRNNILDLSAVTMLPRLEKLSADHNKIHDLPLSLGPNLSSIDASHNELTKVSLVPGPIGQAPYNLQSLDISHARLSTLDDVAIAELSALRTLKLDHNSFKFLPESIGNLSWLELLSCSYNNLETLPPTIGRLQKLEVLDIHNNSLVDLPATLWNCASLMKINATSNLLSSPWEIPEWFHKTSPLPQPIPNGDSSYPYMERKGSATSMLNGTLQQPPLAYSLEKLYLAENQYSDEAVAHFMIFRELRVLNLSFNEITELPSSGNKLTSIPTENLPRLQHLSTLYINGNRLQTLPQELGKVVRLSVLDVGSNSLKYNINNWSYDWNWNFNKNLKYLNLSGNKLLQIKRDPNMAKNPRHGRASTSEDGQTKQDNIELAGFTELPQLRVLGLMDVTILTTGIKAIGIPDEAEDRRVRTSESTVMDMAYGISDTLGKNDYLNMIDLVSEFTDHNSRGRQAVFAMFGRSRFLKAMHPGVSGNRLSKFLHDKYTEVFRNQLESLKPEDGVIGALRRSFLKINQNLHDALFTGRKQSHASGSGIENNEALVARGGASGVVLYFREKTMFVANAGNSLAVISRSGQAHCVSVKHDPYDRVETSRIRAAEGWISPTGLVNDEVDVSRSFGFFHLPYVINARPDVIEWKLTEADEFVIVGNRGLWDFISYQAAVDIARREKADPMIAAQKLRDFALSYGADGTCMIMVISVADLFRTEEMRSQQGSLADTPIFKLPRLQKDDIADRSIRRLREEVPAPVGHLALVFTDIRNSTHLWEVNRGMNTAWRLHNSLLRRLLRFCGGYEVKTEGDAFMCAFPTTLAAVWWCLSVQSDLLNEDWPLEIVECEDGRDIHDGNGTVVARGISVRMGIHCGSPLCERDPVNHRMDYFGPMVNRAARINGSAAGGQIMCSAAVMQEINAKFFDGPQTSYSDFQPQEAIEGIRQIGVSPHPVGELKLKGLEHPEMVTAIYPTQLAARHSMEVHVAKPEDSTVKFSIPQIRELGLVCLRLEALASSRIFLENSERKASIQSANGENIPAEEEAPLYMYGDSNLLLPALNDQSSEKELYLVLDSLSARLDNAVAKLAEMAVRDSFLSALKKQEGLDERTLGTILELLADASKMLKPKDVPKDIPP</sequence>
<proteinExistence type="inferred from homology"/>
<evidence type="ECO:0000256" key="8">
    <source>
        <dbReference type="ARBA" id="ARBA00022842"/>
    </source>
</evidence>
<organism evidence="17 18">
    <name type="scientific">Tetrapyrgos nigripes</name>
    <dbReference type="NCBI Taxonomy" id="182062"/>
    <lineage>
        <taxon>Eukaryota</taxon>
        <taxon>Fungi</taxon>
        <taxon>Dikarya</taxon>
        <taxon>Basidiomycota</taxon>
        <taxon>Agaricomycotina</taxon>
        <taxon>Agaricomycetes</taxon>
        <taxon>Agaricomycetidae</taxon>
        <taxon>Agaricales</taxon>
        <taxon>Marasmiineae</taxon>
        <taxon>Marasmiaceae</taxon>
        <taxon>Tetrapyrgos</taxon>
    </lineage>
</organism>
<evidence type="ECO:0000313" key="18">
    <source>
        <dbReference type="Proteomes" id="UP000559256"/>
    </source>
</evidence>
<evidence type="ECO:0000256" key="9">
    <source>
        <dbReference type="ARBA" id="ARBA00022998"/>
    </source>
</evidence>
<keyword evidence="8" id="KW-0460">Magnesium</keyword>
<dbReference type="InterPro" id="IPR003591">
    <property type="entry name" value="Leu-rich_rpt_typical-subtyp"/>
</dbReference>
<dbReference type="Gene3D" id="3.30.70.1230">
    <property type="entry name" value="Nucleotide cyclase"/>
    <property type="match status" value="1"/>
</dbReference>
<gene>
    <name evidence="17" type="ORF">D9758_015183</name>
</gene>
<evidence type="ECO:0000313" key="17">
    <source>
        <dbReference type="EMBL" id="KAF5333017.1"/>
    </source>
</evidence>
<dbReference type="OrthoDB" id="2021138at2759"/>
<evidence type="ECO:0000256" key="12">
    <source>
        <dbReference type="ARBA" id="ARBA00032637"/>
    </source>
</evidence>
<protein>
    <recommendedName>
        <fullName evidence="4">Adenylate cyclase</fullName>
        <ecNumber evidence="3">4.6.1.1</ecNumber>
    </recommendedName>
    <alternativeName>
        <fullName evidence="11">ATP pyrophosphate-lyase</fullName>
    </alternativeName>
    <alternativeName>
        <fullName evidence="12">Adenylyl cyclase</fullName>
    </alternativeName>
</protein>
<dbReference type="SMART" id="SM00369">
    <property type="entry name" value="LRR_TYP"/>
    <property type="match status" value="7"/>
</dbReference>
<dbReference type="EC" id="4.6.1.1" evidence="3"/>
<keyword evidence="7" id="KW-0677">Repeat</keyword>
<dbReference type="InterPro" id="IPR001932">
    <property type="entry name" value="PPM-type_phosphatase-like_dom"/>
</dbReference>
<dbReference type="GO" id="GO:0046872">
    <property type="term" value="F:metal ion binding"/>
    <property type="evidence" value="ECO:0007669"/>
    <property type="project" value="UniProtKB-KW"/>
</dbReference>
<feature type="region of interest" description="Disordered" evidence="13">
    <location>
        <begin position="207"/>
        <end position="239"/>
    </location>
</feature>
<dbReference type="CDD" id="cd00143">
    <property type="entry name" value="PP2Cc"/>
    <property type="match status" value="1"/>
</dbReference>
<dbReference type="InterPro" id="IPR055071">
    <property type="entry name" value="RA_PHLPP-like"/>
</dbReference>
<dbReference type="InterPro" id="IPR001054">
    <property type="entry name" value="A/G_cyclase"/>
</dbReference>
<evidence type="ECO:0000256" key="5">
    <source>
        <dbReference type="ARBA" id="ARBA00022614"/>
    </source>
</evidence>
<dbReference type="GO" id="GO:0004016">
    <property type="term" value="F:adenylate cyclase activity"/>
    <property type="evidence" value="ECO:0007669"/>
    <property type="project" value="UniProtKB-EC"/>
</dbReference>
<dbReference type="GO" id="GO:0035556">
    <property type="term" value="P:intracellular signal transduction"/>
    <property type="evidence" value="ECO:0007669"/>
    <property type="project" value="InterPro"/>
</dbReference>
<dbReference type="SMART" id="SM00044">
    <property type="entry name" value="CYCc"/>
    <property type="match status" value="1"/>
</dbReference>
<feature type="domain" description="PPM-type phosphatase" evidence="16">
    <location>
        <begin position="973"/>
        <end position="1250"/>
    </location>
</feature>
<dbReference type="PANTHER" id="PTHR48051:SF1">
    <property type="entry name" value="RAS SUPPRESSOR PROTEIN 1"/>
    <property type="match status" value="1"/>
</dbReference>
<keyword evidence="10" id="KW-0456">Lyase</keyword>
<dbReference type="Gene3D" id="3.60.40.10">
    <property type="entry name" value="PPM-type phosphatase domain"/>
    <property type="match status" value="1"/>
</dbReference>
<evidence type="ECO:0000256" key="3">
    <source>
        <dbReference type="ARBA" id="ARBA00012201"/>
    </source>
</evidence>
<evidence type="ECO:0000256" key="7">
    <source>
        <dbReference type="ARBA" id="ARBA00022737"/>
    </source>
</evidence>
<dbReference type="PROSITE" id="PS51746">
    <property type="entry name" value="PPM_2"/>
    <property type="match status" value="1"/>
</dbReference>
<dbReference type="Gene3D" id="3.80.10.10">
    <property type="entry name" value="Ribonuclease Inhibitor"/>
    <property type="match status" value="3"/>
</dbReference>
<dbReference type="PROSITE" id="PS50200">
    <property type="entry name" value="RA"/>
    <property type="match status" value="1"/>
</dbReference>
<feature type="compositionally biased region" description="Polar residues" evidence="13">
    <location>
        <begin position="229"/>
        <end position="239"/>
    </location>
</feature>
<dbReference type="SUPFAM" id="SSF52058">
    <property type="entry name" value="L domain-like"/>
    <property type="match status" value="2"/>
</dbReference>
<dbReference type="SMART" id="SM00332">
    <property type="entry name" value="PP2Cc"/>
    <property type="match status" value="1"/>
</dbReference>
<evidence type="ECO:0000259" key="14">
    <source>
        <dbReference type="PROSITE" id="PS50125"/>
    </source>
</evidence>
<dbReference type="InterPro" id="IPR001611">
    <property type="entry name" value="Leu-rich_rpt"/>
</dbReference>
<dbReference type="PROSITE" id="PS51450">
    <property type="entry name" value="LRR"/>
    <property type="match status" value="3"/>
</dbReference>
<reference evidence="17 18" key="1">
    <citation type="journal article" date="2020" name="ISME J.">
        <title>Uncovering the hidden diversity of litter-decomposition mechanisms in mushroom-forming fungi.</title>
        <authorList>
            <person name="Floudas D."/>
            <person name="Bentzer J."/>
            <person name="Ahren D."/>
            <person name="Johansson T."/>
            <person name="Persson P."/>
            <person name="Tunlid A."/>
        </authorList>
    </citation>
    <scope>NUCLEOTIDE SEQUENCE [LARGE SCALE GENOMIC DNA]</scope>
    <source>
        <strain evidence="17 18">CBS 291.85</strain>
    </source>
</reference>
<dbReference type="InterPro" id="IPR036457">
    <property type="entry name" value="PPM-type-like_dom_sf"/>
</dbReference>
<evidence type="ECO:0000256" key="10">
    <source>
        <dbReference type="ARBA" id="ARBA00023239"/>
    </source>
</evidence>
<keyword evidence="9" id="KW-0115">cAMP biosynthesis</keyword>
<name>A0A8H5C0L8_9AGAR</name>
<evidence type="ECO:0000259" key="15">
    <source>
        <dbReference type="PROSITE" id="PS50200"/>
    </source>
</evidence>
<evidence type="ECO:0000256" key="2">
    <source>
        <dbReference type="ARBA" id="ARBA00005381"/>
    </source>
</evidence>
<feature type="region of interest" description="Disordered" evidence="13">
    <location>
        <begin position="898"/>
        <end position="917"/>
    </location>
</feature>
<evidence type="ECO:0000256" key="6">
    <source>
        <dbReference type="ARBA" id="ARBA00022723"/>
    </source>
</evidence>
<keyword evidence="5" id="KW-0433">Leucine-rich repeat</keyword>
<dbReference type="GO" id="GO:0006171">
    <property type="term" value="P:cAMP biosynthetic process"/>
    <property type="evidence" value="ECO:0007669"/>
    <property type="project" value="UniProtKB-KW"/>
</dbReference>
<dbReference type="Pfam" id="PF23598">
    <property type="entry name" value="LRR_14"/>
    <property type="match status" value="1"/>
</dbReference>
<dbReference type="GO" id="GO:0005737">
    <property type="term" value="C:cytoplasm"/>
    <property type="evidence" value="ECO:0007669"/>
    <property type="project" value="TreeGrafter"/>
</dbReference>
<dbReference type="CDD" id="cd07302">
    <property type="entry name" value="CHD"/>
    <property type="match status" value="1"/>
</dbReference>
<accession>A0A8H5C0L8</accession>